<evidence type="ECO:0000313" key="3">
    <source>
        <dbReference type="EMBL" id="RDW16338.1"/>
    </source>
</evidence>
<feature type="region of interest" description="Disordered" evidence="1">
    <location>
        <begin position="127"/>
        <end position="151"/>
    </location>
</feature>
<evidence type="ECO:0000313" key="4">
    <source>
        <dbReference type="Proteomes" id="UP000257143"/>
    </source>
</evidence>
<dbReference type="OrthoDB" id="2718487at2"/>
<keyword evidence="4" id="KW-1185">Reference proteome</keyword>
<evidence type="ECO:0000256" key="2">
    <source>
        <dbReference type="SAM" id="Phobius"/>
    </source>
</evidence>
<name>A0A3D8PM72_9BACI</name>
<keyword evidence="2" id="KW-1133">Transmembrane helix</keyword>
<feature type="transmembrane region" description="Helical" evidence="2">
    <location>
        <begin position="12"/>
        <end position="31"/>
    </location>
</feature>
<sequence>MNSLFQENKKSFLLLLGLVFVLIIVAYFLFYQPLTKELKAQKSQVTQLQSDIALFNVQLEHVDNDDSLDMDIENVRLANIMPPTPELESLVKTLNEIELMSGSRIEELRFSYDGSLPERVVNEEAVVDSESAVPEEPVATEDVETDSNPEVSGEITPVIAMPEKPENLHLITVSMDIASPDYEHFQILLKEIEKQERIMMVNRLEFDKPAESVLMIGDEANESIIATIDITTFYFDEK</sequence>
<feature type="compositionally biased region" description="Acidic residues" evidence="1">
    <location>
        <begin position="138"/>
        <end position="147"/>
    </location>
</feature>
<organism evidence="3 4">
    <name type="scientific">Oceanobacillus arenosus</name>
    <dbReference type="NCBI Taxonomy" id="1229153"/>
    <lineage>
        <taxon>Bacteria</taxon>
        <taxon>Bacillati</taxon>
        <taxon>Bacillota</taxon>
        <taxon>Bacilli</taxon>
        <taxon>Bacillales</taxon>
        <taxon>Bacillaceae</taxon>
        <taxon>Oceanobacillus</taxon>
    </lineage>
</organism>
<gene>
    <name evidence="3" type="ORF">CWR48_16980</name>
</gene>
<reference evidence="4" key="1">
    <citation type="submission" date="2017-11" db="EMBL/GenBank/DDBJ databases">
        <authorList>
            <person name="Zhu W."/>
        </authorList>
    </citation>
    <scope>NUCLEOTIDE SEQUENCE [LARGE SCALE GENOMIC DNA]</scope>
    <source>
        <strain evidence="4">CAU 1183</strain>
    </source>
</reference>
<dbReference type="RefSeq" id="WP_115774524.1">
    <property type="nucleotide sequence ID" value="NZ_PIOC01000027.1"/>
</dbReference>
<keyword evidence="2" id="KW-0812">Transmembrane</keyword>
<protein>
    <recommendedName>
        <fullName evidence="5">Potassium transporter</fullName>
    </recommendedName>
</protein>
<dbReference type="EMBL" id="PIOC01000027">
    <property type="protein sequence ID" value="RDW16338.1"/>
    <property type="molecule type" value="Genomic_DNA"/>
</dbReference>
<keyword evidence="2" id="KW-0472">Membrane</keyword>
<dbReference type="AlphaFoldDB" id="A0A3D8PM72"/>
<evidence type="ECO:0000256" key="1">
    <source>
        <dbReference type="SAM" id="MobiDB-lite"/>
    </source>
</evidence>
<evidence type="ECO:0008006" key="5">
    <source>
        <dbReference type="Google" id="ProtNLM"/>
    </source>
</evidence>
<accession>A0A3D8PM72</accession>
<dbReference type="Proteomes" id="UP000257143">
    <property type="component" value="Unassembled WGS sequence"/>
</dbReference>
<comment type="caution">
    <text evidence="3">The sequence shown here is derived from an EMBL/GenBank/DDBJ whole genome shotgun (WGS) entry which is preliminary data.</text>
</comment>
<proteinExistence type="predicted"/>